<dbReference type="CDD" id="cd00383">
    <property type="entry name" value="trans_reg_C"/>
    <property type="match status" value="1"/>
</dbReference>
<proteinExistence type="predicted"/>
<reference evidence="5" key="1">
    <citation type="submission" date="2023-01" db="EMBL/GenBank/DDBJ databases">
        <title>Draft genome sequence of Nocardiopsis sp. LSu2-4 isolated from halophytes.</title>
        <authorList>
            <person name="Duangmal K."/>
            <person name="Chantavorakit T."/>
        </authorList>
    </citation>
    <scope>NUCLEOTIDE SEQUENCE</scope>
    <source>
        <strain evidence="5">LSu2-4</strain>
    </source>
</reference>
<dbReference type="InterPro" id="IPR036388">
    <property type="entry name" value="WH-like_DNA-bd_sf"/>
</dbReference>
<dbReference type="PROSITE" id="PS51755">
    <property type="entry name" value="OMPR_PHOB"/>
    <property type="match status" value="1"/>
</dbReference>
<organism evidence="5 6">
    <name type="scientific">Nocardiopsis suaedae</name>
    <dbReference type="NCBI Taxonomy" id="3018444"/>
    <lineage>
        <taxon>Bacteria</taxon>
        <taxon>Bacillati</taxon>
        <taxon>Actinomycetota</taxon>
        <taxon>Actinomycetes</taxon>
        <taxon>Streptosporangiales</taxon>
        <taxon>Nocardiopsidaceae</taxon>
        <taxon>Nocardiopsis</taxon>
    </lineage>
</organism>
<evidence type="ECO:0000313" key="6">
    <source>
        <dbReference type="Proteomes" id="UP001165685"/>
    </source>
</evidence>
<dbReference type="Gene3D" id="1.10.10.10">
    <property type="entry name" value="Winged helix-like DNA-binding domain superfamily/Winged helix DNA-binding domain"/>
    <property type="match status" value="1"/>
</dbReference>
<evidence type="ECO:0000256" key="2">
    <source>
        <dbReference type="PROSITE-ProRule" id="PRU01091"/>
    </source>
</evidence>
<evidence type="ECO:0000256" key="3">
    <source>
        <dbReference type="SAM" id="MobiDB-lite"/>
    </source>
</evidence>
<evidence type="ECO:0000313" key="5">
    <source>
        <dbReference type="EMBL" id="MDA2804071.1"/>
    </source>
</evidence>
<dbReference type="InterPro" id="IPR036108">
    <property type="entry name" value="4pyrrol_syn_uPrphyn_synt_sf"/>
</dbReference>
<dbReference type="EMBL" id="JAQFWP010000008">
    <property type="protein sequence ID" value="MDA2804071.1"/>
    <property type="molecule type" value="Genomic_DNA"/>
</dbReference>
<accession>A0ABT4THD5</accession>
<keyword evidence="6" id="KW-1185">Reference proteome</keyword>
<keyword evidence="5" id="KW-0456">Lyase</keyword>
<dbReference type="NCBIfam" id="NF005568">
    <property type="entry name" value="PRK07239.1"/>
    <property type="match status" value="1"/>
</dbReference>
<dbReference type="EC" id="4.2.1.75" evidence="5"/>
<keyword evidence="1 2" id="KW-0238">DNA-binding</keyword>
<dbReference type="CDD" id="cd06578">
    <property type="entry name" value="HemD"/>
    <property type="match status" value="1"/>
</dbReference>
<dbReference type="InterPro" id="IPR016032">
    <property type="entry name" value="Sig_transdc_resp-reg_C-effctor"/>
</dbReference>
<feature type="region of interest" description="Disordered" evidence="3">
    <location>
        <begin position="1"/>
        <end position="36"/>
    </location>
</feature>
<dbReference type="SMART" id="SM00862">
    <property type="entry name" value="Trans_reg_C"/>
    <property type="match status" value="1"/>
</dbReference>
<sequence>MTPPAAAAEQHPDAAPPGPGPAPTAGPGAGPAPLEGFTVGVTANRRAEELAAMLARKGAEVVCAPALRIVPLSDDQRLADVSRALIERPPDAVVATTGIGFRGWLEACETWGLAEPLTTALRSSRLLARGPKAKGAIRAAGLTEEWSPPSESSAEVLDHLLERGVAGLRVAVQLHGEPLPDFCAALRMAGAEVVQVPVYRWTGPEDPAPLDRLIEAACGGGLDALTFTSAPAAAGLLQRARATGADRALLRALRAGRPMAMCVGPVTAAPLAAERVPVHWPARGRIGALVRRLAEELPRTSPELPVAGRVLRVRGRAAEVDGELRPVTPAPMRLLRELADRPGRVRHRSELLAALGPEADAHAVETAVARLRTALGDPRMIQTVVKRGYRLALDAMPCE</sequence>
<evidence type="ECO:0000259" key="4">
    <source>
        <dbReference type="PROSITE" id="PS51755"/>
    </source>
</evidence>
<dbReference type="Proteomes" id="UP001165685">
    <property type="component" value="Unassembled WGS sequence"/>
</dbReference>
<dbReference type="Pfam" id="PF02602">
    <property type="entry name" value="HEM4"/>
    <property type="match status" value="1"/>
</dbReference>
<evidence type="ECO:0000256" key="1">
    <source>
        <dbReference type="ARBA" id="ARBA00023125"/>
    </source>
</evidence>
<dbReference type="InterPro" id="IPR001867">
    <property type="entry name" value="OmpR/PhoB-type_DNA-bd"/>
</dbReference>
<dbReference type="PANTHER" id="PTHR40082">
    <property type="entry name" value="BLR5956 PROTEIN"/>
    <property type="match status" value="1"/>
</dbReference>
<feature type="DNA-binding region" description="OmpR/PhoB-type" evidence="2">
    <location>
        <begin position="301"/>
        <end position="393"/>
    </location>
</feature>
<dbReference type="InterPro" id="IPR003754">
    <property type="entry name" value="4pyrrol_synth_uPrphyn_synth"/>
</dbReference>
<feature type="domain" description="OmpR/PhoB-type" evidence="4">
    <location>
        <begin position="301"/>
        <end position="393"/>
    </location>
</feature>
<dbReference type="SUPFAM" id="SSF69618">
    <property type="entry name" value="HemD-like"/>
    <property type="match status" value="1"/>
</dbReference>
<dbReference type="Pfam" id="PF00486">
    <property type="entry name" value="Trans_reg_C"/>
    <property type="match status" value="1"/>
</dbReference>
<name>A0ABT4THD5_9ACTN</name>
<dbReference type="SUPFAM" id="SSF46894">
    <property type="entry name" value="C-terminal effector domain of the bipartite response regulators"/>
    <property type="match status" value="1"/>
</dbReference>
<dbReference type="Gene3D" id="3.40.50.10090">
    <property type="match status" value="2"/>
</dbReference>
<protein>
    <submittedName>
        <fullName evidence="5">Uroporphyrinogen-III synthase</fullName>
        <ecNumber evidence="5">4.2.1.75</ecNumber>
    </submittedName>
</protein>
<gene>
    <name evidence="5" type="ORF">O4U47_06070</name>
</gene>
<dbReference type="InterPro" id="IPR039793">
    <property type="entry name" value="UROS/Hem4"/>
</dbReference>
<comment type="caution">
    <text evidence="5">The sequence shown here is derived from an EMBL/GenBank/DDBJ whole genome shotgun (WGS) entry which is preliminary data.</text>
</comment>
<dbReference type="GO" id="GO:0004852">
    <property type="term" value="F:uroporphyrinogen-III synthase activity"/>
    <property type="evidence" value="ECO:0007669"/>
    <property type="project" value="UniProtKB-EC"/>
</dbReference>
<dbReference type="RefSeq" id="WP_270676570.1">
    <property type="nucleotide sequence ID" value="NZ_JAQFWP010000008.1"/>
</dbReference>
<dbReference type="PANTHER" id="PTHR40082:SF1">
    <property type="entry name" value="BLR5956 PROTEIN"/>
    <property type="match status" value="1"/>
</dbReference>
<feature type="compositionally biased region" description="Pro residues" evidence="3">
    <location>
        <begin position="14"/>
        <end position="24"/>
    </location>
</feature>